<protein>
    <submittedName>
        <fullName evidence="2">RidA family protein</fullName>
    </submittedName>
</protein>
<dbReference type="Proteomes" id="UP001500689">
    <property type="component" value="Unassembled WGS sequence"/>
</dbReference>
<dbReference type="EMBL" id="BAAAZN010000028">
    <property type="protein sequence ID" value="GAA3583804.1"/>
    <property type="molecule type" value="Genomic_DNA"/>
</dbReference>
<dbReference type="Pfam" id="PF01042">
    <property type="entry name" value="Ribonuc_L-PSP"/>
    <property type="match status" value="1"/>
</dbReference>
<evidence type="ECO:0000313" key="3">
    <source>
        <dbReference type="Proteomes" id="UP001500689"/>
    </source>
</evidence>
<evidence type="ECO:0000313" key="2">
    <source>
        <dbReference type="EMBL" id="GAA3583804.1"/>
    </source>
</evidence>
<dbReference type="PANTHER" id="PTHR11803:SF58">
    <property type="entry name" value="PROTEIN HMF1-RELATED"/>
    <property type="match status" value="1"/>
</dbReference>
<dbReference type="InterPro" id="IPR006175">
    <property type="entry name" value="YjgF/YER057c/UK114"/>
</dbReference>
<keyword evidence="3" id="KW-1185">Reference proteome</keyword>
<sequence>MSNHPAPLSATRVLGDTVYVSGQVGVDADGRIPESFADEVNAAIGNLAAALESAGSGLEHVVRIGVYLTDHEYFAEMNQLYRDRFAEPYPARTTAVTGLAVPGLRFEIDAIAAVR</sequence>
<dbReference type="Gene3D" id="3.30.1330.40">
    <property type="entry name" value="RutC-like"/>
    <property type="match status" value="1"/>
</dbReference>
<dbReference type="InterPro" id="IPR035959">
    <property type="entry name" value="RutC-like_sf"/>
</dbReference>
<organism evidence="2 3">
    <name type="scientific">Amycolatopsis ultiminotia</name>
    <dbReference type="NCBI Taxonomy" id="543629"/>
    <lineage>
        <taxon>Bacteria</taxon>
        <taxon>Bacillati</taxon>
        <taxon>Actinomycetota</taxon>
        <taxon>Actinomycetes</taxon>
        <taxon>Pseudonocardiales</taxon>
        <taxon>Pseudonocardiaceae</taxon>
        <taxon>Amycolatopsis</taxon>
    </lineage>
</organism>
<gene>
    <name evidence="2" type="ORF">GCM10022222_80710</name>
</gene>
<evidence type="ECO:0000256" key="1">
    <source>
        <dbReference type="ARBA" id="ARBA00010552"/>
    </source>
</evidence>
<reference evidence="3" key="1">
    <citation type="journal article" date="2019" name="Int. J. Syst. Evol. Microbiol.">
        <title>The Global Catalogue of Microorganisms (GCM) 10K type strain sequencing project: providing services to taxonomists for standard genome sequencing and annotation.</title>
        <authorList>
            <consortium name="The Broad Institute Genomics Platform"/>
            <consortium name="The Broad Institute Genome Sequencing Center for Infectious Disease"/>
            <person name="Wu L."/>
            <person name="Ma J."/>
        </authorList>
    </citation>
    <scope>NUCLEOTIDE SEQUENCE [LARGE SCALE GENOMIC DNA]</scope>
    <source>
        <strain evidence="3">JCM 16898</strain>
    </source>
</reference>
<accession>A0ABP6YIU0</accession>
<dbReference type="SUPFAM" id="SSF55298">
    <property type="entry name" value="YjgF-like"/>
    <property type="match status" value="1"/>
</dbReference>
<dbReference type="RefSeq" id="WP_344868772.1">
    <property type="nucleotide sequence ID" value="NZ_BAAAZN010000028.1"/>
</dbReference>
<dbReference type="CDD" id="cd00448">
    <property type="entry name" value="YjgF_YER057c_UK114_family"/>
    <property type="match status" value="1"/>
</dbReference>
<proteinExistence type="inferred from homology"/>
<dbReference type="PANTHER" id="PTHR11803">
    <property type="entry name" value="2-IMINOBUTANOATE/2-IMINOPROPANOATE DEAMINASE RIDA"/>
    <property type="match status" value="1"/>
</dbReference>
<comment type="caution">
    <text evidence="2">The sequence shown here is derived from an EMBL/GenBank/DDBJ whole genome shotgun (WGS) entry which is preliminary data.</text>
</comment>
<name>A0ABP6YIU0_9PSEU</name>
<comment type="similarity">
    <text evidence="1">Belongs to the RutC family.</text>
</comment>